<name>A0A165CNE6_9BASI</name>
<feature type="chain" id="PRO_5007856093" evidence="1">
    <location>
        <begin position="22"/>
        <end position="102"/>
    </location>
</feature>
<dbReference type="AlphaFoldDB" id="A0A165CNE6"/>
<evidence type="ECO:0000313" key="3">
    <source>
        <dbReference type="Proteomes" id="UP000076842"/>
    </source>
</evidence>
<evidence type="ECO:0000313" key="2">
    <source>
        <dbReference type="EMBL" id="KZT51099.1"/>
    </source>
</evidence>
<dbReference type="EMBL" id="KV424126">
    <property type="protein sequence ID" value="KZT51099.1"/>
    <property type="molecule type" value="Genomic_DNA"/>
</dbReference>
<accession>A0A165CNE6</accession>
<keyword evidence="1" id="KW-0732">Signal</keyword>
<proteinExistence type="predicted"/>
<protein>
    <submittedName>
        <fullName evidence="2">Uncharacterized protein</fullName>
    </submittedName>
</protein>
<sequence length="102" mass="10806">MFVYTPLVLAAAAAAAAVGSTIEHRQTQCTPPPGCPSTDNAGRAWCASWEEDGPQLACLYGAYDEGPNCDGATWCYYDWYTVEFVSGPSTCPSMALCDPNGL</sequence>
<organism evidence="2 3">
    <name type="scientific">Calocera cornea HHB12733</name>
    <dbReference type="NCBI Taxonomy" id="1353952"/>
    <lineage>
        <taxon>Eukaryota</taxon>
        <taxon>Fungi</taxon>
        <taxon>Dikarya</taxon>
        <taxon>Basidiomycota</taxon>
        <taxon>Agaricomycotina</taxon>
        <taxon>Dacrymycetes</taxon>
        <taxon>Dacrymycetales</taxon>
        <taxon>Dacrymycetaceae</taxon>
        <taxon>Calocera</taxon>
    </lineage>
</organism>
<feature type="signal peptide" evidence="1">
    <location>
        <begin position="1"/>
        <end position="21"/>
    </location>
</feature>
<evidence type="ECO:0000256" key="1">
    <source>
        <dbReference type="SAM" id="SignalP"/>
    </source>
</evidence>
<reference evidence="2 3" key="1">
    <citation type="journal article" date="2016" name="Mol. Biol. Evol.">
        <title>Comparative Genomics of Early-Diverging Mushroom-Forming Fungi Provides Insights into the Origins of Lignocellulose Decay Capabilities.</title>
        <authorList>
            <person name="Nagy L.G."/>
            <person name="Riley R."/>
            <person name="Tritt A."/>
            <person name="Adam C."/>
            <person name="Daum C."/>
            <person name="Floudas D."/>
            <person name="Sun H."/>
            <person name="Yadav J.S."/>
            <person name="Pangilinan J."/>
            <person name="Larsson K.H."/>
            <person name="Matsuura K."/>
            <person name="Barry K."/>
            <person name="Labutti K."/>
            <person name="Kuo R."/>
            <person name="Ohm R.A."/>
            <person name="Bhattacharya S.S."/>
            <person name="Shirouzu T."/>
            <person name="Yoshinaga Y."/>
            <person name="Martin F.M."/>
            <person name="Grigoriev I.V."/>
            <person name="Hibbett D.S."/>
        </authorList>
    </citation>
    <scope>NUCLEOTIDE SEQUENCE [LARGE SCALE GENOMIC DNA]</scope>
    <source>
        <strain evidence="2 3">HHB12733</strain>
    </source>
</reference>
<gene>
    <name evidence="2" type="ORF">CALCODRAFT_521584</name>
</gene>
<dbReference type="Proteomes" id="UP000076842">
    <property type="component" value="Unassembled WGS sequence"/>
</dbReference>
<dbReference type="InParanoid" id="A0A165CNE6"/>
<keyword evidence="3" id="KW-1185">Reference proteome</keyword>